<dbReference type="PROSITE" id="PS50902">
    <property type="entry name" value="FLAVODOXIN_LIKE"/>
    <property type="match status" value="1"/>
</dbReference>
<dbReference type="Proteomes" id="UP001138997">
    <property type="component" value="Unassembled WGS sequence"/>
</dbReference>
<comment type="caution">
    <text evidence="2">The sequence shown here is derived from an EMBL/GenBank/DDBJ whole genome shotgun (WGS) entry which is preliminary data.</text>
</comment>
<sequence>MNVLVVVESCFSNTHRFAEAVVMGLRERGIEVRLTDAADQDWDLTDVDLLLLGAPIHNRGLPNRLSRMLAGTQGASPKTFGVAEWLDGMPEWAGGRAAAFDTGTGRGFIHGSAVNAIAKRLERHGVELVASERFLVEAMEGPVVPKQLARARLWGTALASYVGKTGETARLWISSKPK</sequence>
<organism evidence="2 3">
    <name type="scientific">Kineosporia babensis</name>
    <dbReference type="NCBI Taxonomy" id="499548"/>
    <lineage>
        <taxon>Bacteria</taxon>
        <taxon>Bacillati</taxon>
        <taxon>Actinomycetota</taxon>
        <taxon>Actinomycetes</taxon>
        <taxon>Kineosporiales</taxon>
        <taxon>Kineosporiaceae</taxon>
        <taxon>Kineosporia</taxon>
    </lineage>
</organism>
<dbReference type="RefSeq" id="WP_231438504.1">
    <property type="nucleotide sequence ID" value="NZ_JAJOMB010000001.1"/>
</dbReference>
<evidence type="ECO:0000313" key="3">
    <source>
        <dbReference type="Proteomes" id="UP001138997"/>
    </source>
</evidence>
<evidence type="ECO:0000313" key="2">
    <source>
        <dbReference type="EMBL" id="MCD5309580.1"/>
    </source>
</evidence>
<dbReference type="SUPFAM" id="SSF52218">
    <property type="entry name" value="Flavoproteins"/>
    <property type="match status" value="1"/>
</dbReference>
<dbReference type="Gene3D" id="3.40.50.360">
    <property type="match status" value="1"/>
</dbReference>
<dbReference type="AlphaFoldDB" id="A0A9X1SSG0"/>
<dbReference type="InterPro" id="IPR008254">
    <property type="entry name" value="Flavodoxin/NO_synth"/>
</dbReference>
<evidence type="ECO:0000259" key="1">
    <source>
        <dbReference type="PROSITE" id="PS50902"/>
    </source>
</evidence>
<feature type="domain" description="Flavodoxin-like" evidence="1">
    <location>
        <begin position="3"/>
        <end position="159"/>
    </location>
</feature>
<keyword evidence="3" id="KW-1185">Reference proteome</keyword>
<dbReference type="EMBL" id="JAJOMB010000001">
    <property type="protein sequence ID" value="MCD5309580.1"/>
    <property type="molecule type" value="Genomic_DNA"/>
</dbReference>
<dbReference type="InterPro" id="IPR029039">
    <property type="entry name" value="Flavoprotein-like_sf"/>
</dbReference>
<proteinExistence type="predicted"/>
<reference evidence="2" key="1">
    <citation type="submission" date="2021-11" db="EMBL/GenBank/DDBJ databases">
        <title>Streptomyces corallinus and Kineosporia corallina sp. nov., two new coral-derived marine actinobacteria.</title>
        <authorList>
            <person name="Buangrab K."/>
            <person name="Sutthacheep M."/>
            <person name="Yeemin T."/>
            <person name="Harunari E."/>
            <person name="Igarashi Y."/>
            <person name="Sripreechasak P."/>
            <person name="Kanchanasin P."/>
            <person name="Tanasupawat S."/>
            <person name="Phongsopitanun W."/>
        </authorList>
    </citation>
    <scope>NUCLEOTIDE SEQUENCE</scope>
    <source>
        <strain evidence="2">JCM 31032</strain>
    </source>
</reference>
<accession>A0A9X1SSG0</accession>
<name>A0A9X1SSG0_9ACTN</name>
<gene>
    <name evidence="2" type="ORF">LR394_01630</name>
</gene>
<protein>
    <recommendedName>
        <fullName evidence="1">Flavodoxin-like domain-containing protein</fullName>
    </recommendedName>
</protein>
<dbReference type="GO" id="GO:0010181">
    <property type="term" value="F:FMN binding"/>
    <property type="evidence" value="ECO:0007669"/>
    <property type="project" value="InterPro"/>
</dbReference>